<keyword evidence="3" id="KW-1185">Reference proteome</keyword>
<dbReference type="EMBL" id="BAABRV010000005">
    <property type="protein sequence ID" value="GAA5533981.1"/>
    <property type="molecule type" value="Genomic_DNA"/>
</dbReference>
<dbReference type="Proteomes" id="UP001404956">
    <property type="component" value="Unassembled WGS sequence"/>
</dbReference>
<gene>
    <name evidence="2" type="ORF">Dalu01_02389</name>
</gene>
<sequence>MGTDADAYGSANELATLESSGLEDLSAGPQLGGDVKDNTRAAYAQRGLSWTPDSDITASEVNSAVEANLAAREMGTAPSVVTGDVSVADPERMAEAAGPRGSYGFVPDESLHEVEPAAEAQQEARAEARVEASERAQKSFPRGASESQPQYVFLKNNKNSVTSSMAAGTAGALPTPAGGGGGFLEGALKVLAGAAARTFPYVLLPSLLTGDSPQPYLSNNNSKQIGGVTVRKDVVLPGGGRGGEKVKNLTGPPNSAVRGAGGNRVYVTDSQGRVIKDITRDRVKPVTPGKGFGKKEFKLTQDEMDLLKEFGY</sequence>
<accession>A0ABP9XHH1</accession>
<feature type="compositionally biased region" description="Basic and acidic residues" evidence="1">
    <location>
        <begin position="122"/>
        <end position="137"/>
    </location>
</feature>
<comment type="caution">
    <text evidence="2">The sequence shown here is derived from an EMBL/GenBank/DDBJ whole genome shotgun (WGS) entry which is preliminary data.</text>
</comment>
<evidence type="ECO:0000313" key="2">
    <source>
        <dbReference type="EMBL" id="GAA5533981.1"/>
    </source>
</evidence>
<reference evidence="2 3" key="1">
    <citation type="submission" date="2024-02" db="EMBL/GenBank/DDBJ databases">
        <title>Deinococcus aluminii NBRC 112889.</title>
        <authorList>
            <person name="Ichikawa N."/>
            <person name="Katano-Makiyama Y."/>
            <person name="Hidaka K."/>
        </authorList>
    </citation>
    <scope>NUCLEOTIDE SEQUENCE [LARGE SCALE GENOMIC DNA]</scope>
    <source>
        <strain evidence="2 3">NBRC 112889</strain>
    </source>
</reference>
<protein>
    <submittedName>
        <fullName evidence="2">Uncharacterized protein</fullName>
    </submittedName>
</protein>
<organism evidence="2 3">
    <name type="scientific">Deinococcus aluminii</name>
    <dbReference type="NCBI Taxonomy" id="1656885"/>
    <lineage>
        <taxon>Bacteria</taxon>
        <taxon>Thermotogati</taxon>
        <taxon>Deinococcota</taxon>
        <taxon>Deinococci</taxon>
        <taxon>Deinococcales</taxon>
        <taxon>Deinococcaceae</taxon>
        <taxon>Deinococcus</taxon>
    </lineage>
</organism>
<evidence type="ECO:0000313" key="3">
    <source>
        <dbReference type="Proteomes" id="UP001404956"/>
    </source>
</evidence>
<proteinExistence type="predicted"/>
<feature type="region of interest" description="Disordered" evidence="1">
    <location>
        <begin position="117"/>
        <end position="147"/>
    </location>
</feature>
<name>A0ABP9XHH1_9DEIO</name>
<evidence type="ECO:0000256" key="1">
    <source>
        <dbReference type="SAM" id="MobiDB-lite"/>
    </source>
</evidence>